<dbReference type="InterPro" id="IPR058240">
    <property type="entry name" value="rSAM_sf"/>
</dbReference>
<keyword evidence="2" id="KW-0949">S-adenosyl-L-methionine</keyword>
<keyword evidence="4" id="KW-0408">Iron</keyword>
<proteinExistence type="predicted"/>
<dbReference type="Proteomes" id="UP000230922">
    <property type="component" value="Unassembled WGS sequence"/>
</dbReference>
<dbReference type="GO" id="GO:0031419">
    <property type="term" value="F:cobalamin binding"/>
    <property type="evidence" value="ECO:0007669"/>
    <property type="project" value="InterPro"/>
</dbReference>
<comment type="cofactor">
    <cofactor evidence="1">
        <name>[4Fe-4S] cluster</name>
        <dbReference type="ChEBI" id="CHEBI:49883"/>
    </cofactor>
</comment>
<gene>
    <name evidence="7" type="ORF">COT92_00415</name>
</gene>
<dbReference type="GO" id="GO:0005829">
    <property type="term" value="C:cytosol"/>
    <property type="evidence" value="ECO:0007669"/>
    <property type="project" value="TreeGrafter"/>
</dbReference>
<dbReference type="InterPro" id="IPR006158">
    <property type="entry name" value="Cobalamin-bd"/>
</dbReference>
<evidence type="ECO:0000256" key="4">
    <source>
        <dbReference type="ARBA" id="ARBA00023004"/>
    </source>
</evidence>
<dbReference type="GO" id="GO:0003824">
    <property type="term" value="F:catalytic activity"/>
    <property type="evidence" value="ECO:0007669"/>
    <property type="project" value="InterPro"/>
</dbReference>
<dbReference type="SFLD" id="SFLDG01082">
    <property type="entry name" value="B12-binding_domain_containing"/>
    <property type="match status" value="1"/>
</dbReference>
<dbReference type="PROSITE" id="PS51332">
    <property type="entry name" value="B12_BINDING"/>
    <property type="match status" value="1"/>
</dbReference>
<dbReference type="GO" id="GO:0051536">
    <property type="term" value="F:iron-sulfur cluster binding"/>
    <property type="evidence" value="ECO:0007669"/>
    <property type="project" value="UniProtKB-KW"/>
</dbReference>
<evidence type="ECO:0000256" key="3">
    <source>
        <dbReference type="ARBA" id="ARBA00022723"/>
    </source>
</evidence>
<evidence type="ECO:0000256" key="5">
    <source>
        <dbReference type="ARBA" id="ARBA00023014"/>
    </source>
</evidence>
<dbReference type="EMBL" id="PFAK01000005">
    <property type="protein sequence ID" value="PIR96557.1"/>
    <property type="molecule type" value="Genomic_DNA"/>
</dbReference>
<dbReference type="PANTHER" id="PTHR43409:SF7">
    <property type="entry name" value="BLL1977 PROTEIN"/>
    <property type="match status" value="1"/>
</dbReference>
<evidence type="ECO:0000256" key="1">
    <source>
        <dbReference type="ARBA" id="ARBA00001966"/>
    </source>
</evidence>
<dbReference type="SFLD" id="SFLDS00029">
    <property type="entry name" value="Radical_SAM"/>
    <property type="match status" value="1"/>
</dbReference>
<evidence type="ECO:0000313" key="8">
    <source>
        <dbReference type="Proteomes" id="UP000230922"/>
    </source>
</evidence>
<feature type="domain" description="B12-binding" evidence="6">
    <location>
        <begin position="1"/>
        <end position="116"/>
    </location>
</feature>
<name>A0A2H0VBR1_9BACT</name>
<dbReference type="GO" id="GO:0046872">
    <property type="term" value="F:metal ion binding"/>
    <property type="evidence" value="ECO:0007669"/>
    <property type="project" value="UniProtKB-KW"/>
</dbReference>
<comment type="caution">
    <text evidence="7">The sequence shown here is derived from an EMBL/GenBank/DDBJ whole genome shotgun (WGS) entry which is preliminary data.</text>
</comment>
<dbReference type="PANTHER" id="PTHR43409">
    <property type="entry name" value="ANAEROBIC MAGNESIUM-PROTOPORPHYRIN IX MONOMETHYL ESTER CYCLASE-RELATED"/>
    <property type="match status" value="1"/>
</dbReference>
<evidence type="ECO:0000256" key="2">
    <source>
        <dbReference type="ARBA" id="ARBA00022691"/>
    </source>
</evidence>
<evidence type="ECO:0000313" key="7">
    <source>
        <dbReference type="EMBL" id="PIR96557.1"/>
    </source>
</evidence>
<sequence length="307" mass="34707">MVAGLLCDRGHEVEVLDLVFEEEWWQKLPKDAPDILLLSCHTLRNIPCCVRVLDRLTAKWKKQPHTVLGGNVCLKVGADEFRRFWNLPADAVVRGFDHGSDILDAIEKKRTGDIHPSAEILAAEDMPLPAPDLLPRHVRYHYRMASQETYPIYGFSCGGCHWYRECGETYCEADMDSNWIPRPRVPSAELELAERYGYHKIWCVDNLISVDQKATVQFDRAVAKLGMTWSGMTRVELVCKLPTGFIERLAALIDVAMGVEAVSDDLLQTINRSTTRHKILTAFRRVRETGKSATAFVILGIMVNLLG</sequence>
<keyword evidence="5" id="KW-0411">Iron-sulfur</keyword>
<accession>A0A2H0VBR1</accession>
<reference evidence="8" key="1">
    <citation type="submission" date="2017-09" db="EMBL/GenBank/DDBJ databases">
        <title>Depth-based differentiation of microbial function through sediment-hosted aquifers and enrichment of novel symbionts in the deep terrestrial subsurface.</title>
        <authorList>
            <person name="Probst A.J."/>
            <person name="Ladd B."/>
            <person name="Jarett J.K."/>
            <person name="Geller-Mcgrath D.E."/>
            <person name="Sieber C.M.K."/>
            <person name="Emerson J.B."/>
            <person name="Anantharaman K."/>
            <person name="Thomas B.C."/>
            <person name="Malmstrom R."/>
            <person name="Stieglmeier M."/>
            <person name="Klingl A."/>
            <person name="Woyke T."/>
            <person name="Ryan C.M."/>
            <person name="Banfield J.F."/>
        </authorList>
    </citation>
    <scope>NUCLEOTIDE SEQUENCE [LARGE SCALE GENOMIC DNA]</scope>
</reference>
<protein>
    <recommendedName>
        <fullName evidence="6">B12-binding domain-containing protein</fullName>
    </recommendedName>
</protein>
<feature type="non-terminal residue" evidence="7">
    <location>
        <position position="307"/>
    </location>
</feature>
<dbReference type="AlphaFoldDB" id="A0A2H0VBR1"/>
<dbReference type="InterPro" id="IPR007197">
    <property type="entry name" value="rSAM"/>
</dbReference>
<dbReference type="InterPro" id="IPR051198">
    <property type="entry name" value="BchE-like"/>
</dbReference>
<evidence type="ECO:0000259" key="6">
    <source>
        <dbReference type="PROSITE" id="PS51332"/>
    </source>
</evidence>
<keyword evidence="3" id="KW-0479">Metal-binding</keyword>
<dbReference type="SUPFAM" id="SSF102114">
    <property type="entry name" value="Radical SAM enzymes"/>
    <property type="match status" value="1"/>
</dbReference>
<organism evidence="7 8">
    <name type="scientific">Candidatus Doudnabacteria bacterium CG10_big_fil_rev_8_21_14_0_10_42_18</name>
    <dbReference type="NCBI Taxonomy" id="1974552"/>
    <lineage>
        <taxon>Bacteria</taxon>
        <taxon>Candidatus Doudnaibacteriota</taxon>
    </lineage>
</organism>